<keyword evidence="1" id="KW-0812">Transmembrane</keyword>
<comment type="caution">
    <text evidence="2">The sequence shown here is derived from an EMBL/GenBank/DDBJ whole genome shotgun (WGS) entry which is preliminary data.</text>
</comment>
<gene>
    <name evidence="2" type="ORF">Pla123a_40680</name>
</gene>
<dbReference type="Proteomes" id="UP000318478">
    <property type="component" value="Unassembled WGS sequence"/>
</dbReference>
<keyword evidence="1" id="KW-0472">Membrane</keyword>
<feature type="transmembrane region" description="Helical" evidence="1">
    <location>
        <begin position="40"/>
        <end position="61"/>
    </location>
</feature>
<dbReference type="RefSeq" id="WP_146590349.1">
    <property type="nucleotide sequence ID" value="NZ_SJPO01000011.1"/>
</dbReference>
<sequence>MKLSNAARTVRDGLLIVAAVTGLGGLAASAQVIAPTINDVSFATVSTDSGAAILAMSLVCLGPGRRRLG</sequence>
<keyword evidence="1" id="KW-1133">Transmembrane helix</keyword>
<accession>A0A5C5YCU9</accession>
<evidence type="ECO:0000313" key="3">
    <source>
        <dbReference type="Proteomes" id="UP000318478"/>
    </source>
</evidence>
<organism evidence="2 3">
    <name type="scientific">Posidoniimonas polymericola</name>
    <dbReference type="NCBI Taxonomy" id="2528002"/>
    <lineage>
        <taxon>Bacteria</taxon>
        <taxon>Pseudomonadati</taxon>
        <taxon>Planctomycetota</taxon>
        <taxon>Planctomycetia</taxon>
        <taxon>Pirellulales</taxon>
        <taxon>Lacipirellulaceae</taxon>
        <taxon>Posidoniimonas</taxon>
    </lineage>
</organism>
<protein>
    <submittedName>
        <fullName evidence="2">Uncharacterized protein</fullName>
    </submittedName>
</protein>
<dbReference type="AlphaFoldDB" id="A0A5C5YCU9"/>
<name>A0A5C5YCU9_9BACT</name>
<reference evidence="2 3" key="1">
    <citation type="submission" date="2019-02" db="EMBL/GenBank/DDBJ databases">
        <title>Deep-cultivation of Planctomycetes and their phenomic and genomic characterization uncovers novel biology.</title>
        <authorList>
            <person name="Wiegand S."/>
            <person name="Jogler M."/>
            <person name="Boedeker C."/>
            <person name="Pinto D."/>
            <person name="Vollmers J."/>
            <person name="Rivas-Marin E."/>
            <person name="Kohn T."/>
            <person name="Peeters S.H."/>
            <person name="Heuer A."/>
            <person name="Rast P."/>
            <person name="Oberbeckmann S."/>
            <person name="Bunk B."/>
            <person name="Jeske O."/>
            <person name="Meyerdierks A."/>
            <person name="Storesund J.E."/>
            <person name="Kallscheuer N."/>
            <person name="Luecker S."/>
            <person name="Lage O.M."/>
            <person name="Pohl T."/>
            <person name="Merkel B.J."/>
            <person name="Hornburger P."/>
            <person name="Mueller R.-W."/>
            <person name="Bruemmer F."/>
            <person name="Labrenz M."/>
            <person name="Spormann A.M."/>
            <person name="Op Den Camp H."/>
            <person name="Overmann J."/>
            <person name="Amann R."/>
            <person name="Jetten M.S.M."/>
            <person name="Mascher T."/>
            <person name="Medema M.H."/>
            <person name="Devos D.P."/>
            <person name="Kaster A.-K."/>
            <person name="Ovreas L."/>
            <person name="Rohde M."/>
            <person name="Galperin M.Y."/>
            <person name="Jogler C."/>
        </authorList>
    </citation>
    <scope>NUCLEOTIDE SEQUENCE [LARGE SCALE GENOMIC DNA]</scope>
    <source>
        <strain evidence="2 3">Pla123a</strain>
    </source>
</reference>
<evidence type="ECO:0000256" key="1">
    <source>
        <dbReference type="SAM" id="Phobius"/>
    </source>
</evidence>
<proteinExistence type="predicted"/>
<keyword evidence="3" id="KW-1185">Reference proteome</keyword>
<dbReference type="EMBL" id="SJPO01000011">
    <property type="protein sequence ID" value="TWT72769.1"/>
    <property type="molecule type" value="Genomic_DNA"/>
</dbReference>
<evidence type="ECO:0000313" key="2">
    <source>
        <dbReference type="EMBL" id="TWT72769.1"/>
    </source>
</evidence>